<dbReference type="PANTHER" id="PTHR35011">
    <property type="entry name" value="2,3-DIKETO-L-GULONATE TRAP TRANSPORTER SMALL PERMEASE PROTEIN YIAM"/>
    <property type="match status" value="1"/>
</dbReference>
<protein>
    <recommendedName>
        <fullName evidence="9">TRAP transporter small permease protein</fullName>
    </recommendedName>
</protein>
<name>A0A1G8E634_9RHOO</name>
<dbReference type="EMBL" id="FNCY01000007">
    <property type="protein sequence ID" value="SDH65363.1"/>
    <property type="molecule type" value="Genomic_DNA"/>
</dbReference>
<keyword evidence="3" id="KW-1003">Cell membrane</keyword>
<evidence type="ECO:0000313" key="12">
    <source>
        <dbReference type="Proteomes" id="UP000198607"/>
    </source>
</evidence>
<dbReference type="Pfam" id="PF04290">
    <property type="entry name" value="DctQ"/>
    <property type="match status" value="1"/>
</dbReference>
<dbReference type="InterPro" id="IPR007387">
    <property type="entry name" value="TRAP_DctQ"/>
</dbReference>
<keyword evidence="12" id="KW-1185">Reference proteome</keyword>
<evidence type="ECO:0000256" key="1">
    <source>
        <dbReference type="ARBA" id="ARBA00004429"/>
    </source>
</evidence>
<evidence type="ECO:0000256" key="5">
    <source>
        <dbReference type="ARBA" id="ARBA00022692"/>
    </source>
</evidence>
<dbReference type="InterPro" id="IPR055348">
    <property type="entry name" value="DctQ"/>
</dbReference>
<keyword evidence="6 9" id="KW-1133">Transmembrane helix</keyword>
<dbReference type="OrthoDB" id="8894731at2"/>
<dbReference type="PANTHER" id="PTHR35011:SF2">
    <property type="entry name" value="2,3-DIKETO-L-GULONATE TRAP TRANSPORTER SMALL PERMEASE PROTEIN YIAM"/>
    <property type="match status" value="1"/>
</dbReference>
<keyword evidence="7 9" id="KW-0472">Membrane</keyword>
<evidence type="ECO:0000259" key="10">
    <source>
        <dbReference type="Pfam" id="PF04290"/>
    </source>
</evidence>
<comment type="similarity">
    <text evidence="8 9">Belongs to the TRAP transporter small permease family.</text>
</comment>
<comment type="subcellular location">
    <subcellularLocation>
        <location evidence="1 9">Cell inner membrane</location>
        <topology evidence="1 9">Multi-pass membrane protein</topology>
    </subcellularLocation>
</comment>
<accession>A0A1G8E634</accession>
<keyword evidence="5 9" id="KW-0812">Transmembrane</keyword>
<evidence type="ECO:0000256" key="3">
    <source>
        <dbReference type="ARBA" id="ARBA00022475"/>
    </source>
</evidence>
<evidence type="ECO:0000256" key="9">
    <source>
        <dbReference type="RuleBase" id="RU369079"/>
    </source>
</evidence>
<sequence>MSELMPEKPQENESKAEIAFQVFCAVIFLSMIGLVFWNAMLRYIFKASFAPSEEWARILFIYITFFGSIEGFYRGRHIAVDMVTSLLTGITKKAVDVVAQLFALAALVLLFLGGISLVEQTIDTATVATGLNMAFVNGTLPAMALAVIIIRGRELLNTLKKPACEFVRIPKEF</sequence>
<evidence type="ECO:0000256" key="2">
    <source>
        <dbReference type="ARBA" id="ARBA00022448"/>
    </source>
</evidence>
<dbReference type="GO" id="GO:0005886">
    <property type="term" value="C:plasma membrane"/>
    <property type="evidence" value="ECO:0007669"/>
    <property type="project" value="UniProtKB-SubCell"/>
</dbReference>
<dbReference type="Proteomes" id="UP000198607">
    <property type="component" value="Unassembled WGS sequence"/>
</dbReference>
<comment type="function">
    <text evidence="9">Part of the tripartite ATP-independent periplasmic (TRAP) transport system.</text>
</comment>
<dbReference type="RefSeq" id="WP_091937228.1">
    <property type="nucleotide sequence ID" value="NZ_FNCY01000007.1"/>
</dbReference>
<organism evidence="11 12">
    <name type="scientific">Propionivibrio dicarboxylicus</name>
    <dbReference type="NCBI Taxonomy" id="83767"/>
    <lineage>
        <taxon>Bacteria</taxon>
        <taxon>Pseudomonadati</taxon>
        <taxon>Pseudomonadota</taxon>
        <taxon>Betaproteobacteria</taxon>
        <taxon>Rhodocyclales</taxon>
        <taxon>Rhodocyclaceae</taxon>
        <taxon>Propionivibrio</taxon>
    </lineage>
</organism>
<dbReference type="AlphaFoldDB" id="A0A1G8E634"/>
<evidence type="ECO:0000313" key="11">
    <source>
        <dbReference type="EMBL" id="SDH65363.1"/>
    </source>
</evidence>
<feature type="transmembrane region" description="Helical" evidence="9">
    <location>
        <begin position="130"/>
        <end position="150"/>
    </location>
</feature>
<keyword evidence="4 9" id="KW-0997">Cell inner membrane</keyword>
<proteinExistence type="inferred from homology"/>
<evidence type="ECO:0000256" key="8">
    <source>
        <dbReference type="ARBA" id="ARBA00038436"/>
    </source>
</evidence>
<reference evidence="11 12" key="1">
    <citation type="submission" date="2016-10" db="EMBL/GenBank/DDBJ databases">
        <authorList>
            <person name="de Groot N.N."/>
        </authorList>
    </citation>
    <scope>NUCLEOTIDE SEQUENCE [LARGE SCALE GENOMIC DNA]</scope>
    <source>
        <strain evidence="11 12">DSM 5885</strain>
    </source>
</reference>
<evidence type="ECO:0000256" key="6">
    <source>
        <dbReference type="ARBA" id="ARBA00022989"/>
    </source>
</evidence>
<evidence type="ECO:0000256" key="7">
    <source>
        <dbReference type="ARBA" id="ARBA00023136"/>
    </source>
</evidence>
<dbReference type="GO" id="GO:0022857">
    <property type="term" value="F:transmembrane transporter activity"/>
    <property type="evidence" value="ECO:0007669"/>
    <property type="project" value="UniProtKB-UniRule"/>
</dbReference>
<comment type="subunit">
    <text evidence="9">The complex comprises the extracytoplasmic solute receptor protein and the two transmembrane proteins.</text>
</comment>
<feature type="transmembrane region" description="Helical" evidence="9">
    <location>
        <begin position="20"/>
        <end position="40"/>
    </location>
</feature>
<evidence type="ECO:0000256" key="4">
    <source>
        <dbReference type="ARBA" id="ARBA00022519"/>
    </source>
</evidence>
<gene>
    <name evidence="11" type="ORF">SAMN05660652_02040</name>
</gene>
<dbReference type="STRING" id="83767.SAMN05660652_02040"/>
<feature type="transmembrane region" description="Helical" evidence="9">
    <location>
        <begin position="55"/>
        <end position="73"/>
    </location>
</feature>
<keyword evidence="2 9" id="KW-0813">Transport</keyword>
<dbReference type="GO" id="GO:0015740">
    <property type="term" value="P:C4-dicarboxylate transport"/>
    <property type="evidence" value="ECO:0007669"/>
    <property type="project" value="TreeGrafter"/>
</dbReference>
<feature type="domain" description="Tripartite ATP-independent periplasmic transporters DctQ component" evidence="10">
    <location>
        <begin position="31"/>
        <end position="158"/>
    </location>
</feature>
<feature type="transmembrane region" description="Helical" evidence="9">
    <location>
        <begin position="94"/>
        <end position="118"/>
    </location>
</feature>